<accession>A0A1I7N2C6</accession>
<dbReference type="InterPro" id="IPR006070">
    <property type="entry name" value="Sua5-like_dom"/>
</dbReference>
<dbReference type="AlphaFoldDB" id="A0A1I7N2C6"/>
<proteinExistence type="predicted"/>
<dbReference type="STRING" id="1393122.SAMN05660895_0417"/>
<keyword evidence="3" id="KW-1185">Reference proteome</keyword>
<protein>
    <submittedName>
        <fullName evidence="2">tRNA threonylcarbamoyl adenosine modification protein, Sua5/YciO/YrdC/YwlC family</fullName>
    </submittedName>
</protein>
<name>A0A1I7N2C6_9BACT</name>
<dbReference type="GO" id="GO:0003725">
    <property type="term" value="F:double-stranded RNA binding"/>
    <property type="evidence" value="ECO:0007669"/>
    <property type="project" value="InterPro"/>
</dbReference>
<dbReference type="EMBL" id="FPCJ01000001">
    <property type="protein sequence ID" value="SFV28824.1"/>
    <property type="molecule type" value="Genomic_DNA"/>
</dbReference>
<feature type="domain" description="YrdC-like" evidence="1">
    <location>
        <begin position="12"/>
        <end position="198"/>
    </location>
</feature>
<dbReference type="Pfam" id="PF01300">
    <property type="entry name" value="Sua5_yciO_yrdC"/>
    <property type="match status" value="1"/>
</dbReference>
<evidence type="ECO:0000313" key="2">
    <source>
        <dbReference type="EMBL" id="SFV28824.1"/>
    </source>
</evidence>
<organism evidence="2 3">
    <name type="scientific">Thermoflavifilum thermophilum</name>
    <dbReference type="NCBI Taxonomy" id="1393122"/>
    <lineage>
        <taxon>Bacteria</taxon>
        <taxon>Pseudomonadati</taxon>
        <taxon>Bacteroidota</taxon>
        <taxon>Chitinophagia</taxon>
        <taxon>Chitinophagales</taxon>
        <taxon>Chitinophagaceae</taxon>
        <taxon>Thermoflavifilum</taxon>
    </lineage>
</organism>
<reference evidence="3" key="1">
    <citation type="submission" date="2016-10" db="EMBL/GenBank/DDBJ databases">
        <authorList>
            <person name="Varghese N."/>
            <person name="Submissions S."/>
        </authorList>
    </citation>
    <scope>NUCLEOTIDE SEQUENCE [LARGE SCALE GENOMIC DNA]</scope>
    <source>
        <strain evidence="3">DSM 14807</strain>
    </source>
</reference>
<dbReference type="NCBIfam" id="TIGR00057">
    <property type="entry name" value="L-threonylcarbamoyladenylate synthase"/>
    <property type="match status" value="1"/>
</dbReference>
<sequence>MLLKVHHQNPSPRHIRQIVECLQNGGVIIYPTDTVYGLGCDIFNHQAVERICQIKHIPIEKAQFSFICHDLSHLSDYVRQIDTPIFRLLKNSLPGPYTFILPASKQVPKMLKTKKDTVGIRVPDNLIARTIVKELGHPILSTSLTDEYVEYYTDPEWIHEKFKKVVDIVVDGGVGGIELSTVIDCTDEVPRLVRQGKGIWQDWVSVE</sequence>
<evidence type="ECO:0000259" key="1">
    <source>
        <dbReference type="PROSITE" id="PS51163"/>
    </source>
</evidence>
<dbReference type="Proteomes" id="UP000199537">
    <property type="component" value="Unassembled WGS sequence"/>
</dbReference>
<dbReference type="OrthoDB" id="9814580at2"/>
<evidence type="ECO:0000313" key="3">
    <source>
        <dbReference type="Proteomes" id="UP000199537"/>
    </source>
</evidence>
<dbReference type="Gene3D" id="3.90.870.10">
    <property type="entry name" value="DHBP synthase"/>
    <property type="match status" value="1"/>
</dbReference>
<gene>
    <name evidence="2" type="ORF">SAMN05660895_0417</name>
</gene>
<dbReference type="PANTHER" id="PTHR42828">
    <property type="entry name" value="DHBP SYNTHASE RIBB-LIKE ALPHA/BETA DOMAIN-CONTAINING PROTEIN"/>
    <property type="match status" value="1"/>
</dbReference>
<dbReference type="PROSITE" id="PS51163">
    <property type="entry name" value="YRDC"/>
    <property type="match status" value="1"/>
</dbReference>
<dbReference type="SUPFAM" id="SSF55821">
    <property type="entry name" value="YrdC/RibB"/>
    <property type="match status" value="1"/>
</dbReference>
<dbReference type="InterPro" id="IPR052532">
    <property type="entry name" value="SUA5_domain"/>
</dbReference>
<dbReference type="InterPro" id="IPR017945">
    <property type="entry name" value="DHBP_synth_RibB-like_a/b_dom"/>
</dbReference>
<dbReference type="PANTHER" id="PTHR42828:SF3">
    <property type="entry name" value="THREONYLCARBAMOYL-AMP SYNTHASE"/>
    <property type="match status" value="1"/>
</dbReference>
<dbReference type="RefSeq" id="WP_092457047.1">
    <property type="nucleotide sequence ID" value="NZ_FPCJ01000001.1"/>
</dbReference>